<dbReference type="EnsemblMetazoa" id="OVOC6160.1">
    <property type="protein sequence ID" value="OVOC6160.1"/>
    <property type="gene ID" value="WBGene00242969"/>
</dbReference>
<dbReference type="AlphaFoldDB" id="A0A8R1XY08"/>
<keyword evidence="2" id="KW-1185">Reference proteome</keyword>
<evidence type="ECO:0000313" key="1">
    <source>
        <dbReference type="EnsemblMetazoa" id="OVOC6160.1"/>
    </source>
</evidence>
<sequence length="109" mass="13322">MKTIDHGFYQFRIQMAVFKKLKNKKDKQTLSMSNSESIKQLDQRVGFQTYRDFFTLKNYWKTIDRKKMDAARIMFQRRHPYIIINLFCKELLACKFPNDEINRLRMSNK</sequence>
<organism evidence="1 2">
    <name type="scientific">Onchocerca volvulus</name>
    <dbReference type="NCBI Taxonomy" id="6282"/>
    <lineage>
        <taxon>Eukaryota</taxon>
        <taxon>Metazoa</taxon>
        <taxon>Ecdysozoa</taxon>
        <taxon>Nematoda</taxon>
        <taxon>Chromadorea</taxon>
        <taxon>Rhabditida</taxon>
        <taxon>Spirurina</taxon>
        <taxon>Spiruromorpha</taxon>
        <taxon>Filarioidea</taxon>
        <taxon>Onchocercidae</taxon>
        <taxon>Onchocerca</taxon>
    </lineage>
</organism>
<reference evidence="1" key="2">
    <citation type="submission" date="2022-06" db="UniProtKB">
        <authorList>
            <consortium name="EnsemblMetazoa"/>
        </authorList>
    </citation>
    <scope>IDENTIFICATION</scope>
</reference>
<accession>A0A8R1XY08</accession>
<reference evidence="2" key="1">
    <citation type="submission" date="2013-10" db="EMBL/GenBank/DDBJ databases">
        <title>Genome sequencing of Onchocerca volvulus.</title>
        <authorList>
            <person name="Cotton J."/>
            <person name="Tsai J."/>
            <person name="Stanley E."/>
            <person name="Tracey A."/>
            <person name="Holroyd N."/>
            <person name="Lustigman S."/>
            <person name="Berriman M."/>
        </authorList>
    </citation>
    <scope>NUCLEOTIDE SEQUENCE</scope>
</reference>
<protein>
    <submittedName>
        <fullName evidence="1">Uncharacterized protein</fullName>
    </submittedName>
</protein>
<name>A0A8R1XY08_ONCVO</name>
<evidence type="ECO:0000313" key="2">
    <source>
        <dbReference type="Proteomes" id="UP000024404"/>
    </source>
</evidence>
<dbReference type="Proteomes" id="UP000024404">
    <property type="component" value="Unassembled WGS sequence"/>
</dbReference>
<proteinExistence type="predicted"/>
<dbReference type="EMBL" id="CMVM020000170">
    <property type="status" value="NOT_ANNOTATED_CDS"/>
    <property type="molecule type" value="Genomic_DNA"/>
</dbReference>